<evidence type="ECO:0000259" key="5">
    <source>
        <dbReference type="PROSITE" id="PS50104"/>
    </source>
</evidence>
<dbReference type="InterPro" id="IPR001680">
    <property type="entry name" value="WD40_rpt"/>
</dbReference>
<evidence type="ECO:0000256" key="4">
    <source>
        <dbReference type="SAM" id="MobiDB-lite"/>
    </source>
</evidence>
<dbReference type="InterPro" id="IPR000157">
    <property type="entry name" value="TIR_dom"/>
</dbReference>
<dbReference type="PANTHER" id="PTHR19879">
    <property type="entry name" value="TRANSCRIPTION INITIATION FACTOR TFIID"/>
    <property type="match status" value="1"/>
</dbReference>
<dbReference type="PROSITE" id="PS50104">
    <property type="entry name" value="TIR"/>
    <property type="match status" value="1"/>
</dbReference>
<dbReference type="InterPro" id="IPR019775">
    <property type="entry name" value="WD40_repeat_CS"/>
</dbReference>
<keyword evidence="2" id="KW-0677">Repeat</keyword>
<feature type="compositionally biased region" description="Basic and acidic residues" evidence="4">
    <location>
        <begin position="219"/>
        <end position="235"/>
    </location>
</feature>
<dbReference type="InterPro" id="IPR020472">
    <property type="entry name" value="WD40_PAC1"/>
</dbReference>
<dbReference type="GO" id="GO:0007165">
    <property type="term" value="P:signal transduction"/>
    <property type="evidence" value="ECO:0007669"/>
    <property type="project" value="InterPro"/>
</dbReference>
<reference evidence="6" key="1">
    <citation type="submission" date="2021-05" db="EMBL/GenBank/DDBJ databases">
        <authorList>
            <person name="Pietrasiak N."/>
            <person name="Ward R."/>
            <person name="Stajich J.E."/>
            <person name="Kurbessoian T."/>
        </authorList>
    </citation>
    <scope>NUCLEOTIDE SEQUENCE</scope>
    <source>
        <strain evidence="6">UHER 2000/2452</strain>
    </source>
</reference>
<keyword evidence="1 3" id="KW-0853">WD repeat</keyword>
<dbReference type="PROSITE" id="PS50082">
    <property type="entry name" value="WD_REPEATS_2"/>
    <property type="match status" value="4"/>
</dbReference>
<accession>A0A951UN68</accession>
<dbReference type="Pfam" id="PF00400">
    <property type="entry name" value="WD40"/>
    <property type="match status" value="5"/>
</dbReference>
<sequence>MSEEIIKIFYSYSRKDLDMRNTLEDHLAALRKANKIQTWHDLELEAGTEWEPAILNKLDTADIILLLVSHNFIASEYCFGTELKRAIARHDEGTARVIPIILRPCDWNQPYVPFSKLNVLPTHAEPITSWADQDAAFTIVAQRIRETVQSLTKALEEREVQKNSELEKVQLRGQQSLQTYNEDLSLDENQVDQISLEQILSSLELKDIDQELVSNSSKEITDFSPTRKEKPKDQTRNVSSRKKVSSSEEQDEAVEFANKVYTRKTRKSLSEIQEAIVRGAWDNHSYKDIANNCKSNPISLESVGKRLWDILTESLGENVNKSNLRAIVKRHLQKNRTPIVEDRDRKYINGIASTQICEYVNTLSGHSGWVNSIAVSSSRQIISGSQDETIKIWDLDTAKYLRDLGNRFFKGGHSNRVNSVAISPDSRVLASASEDGTVIVWNLGTYSKMYQLRHQGAVRCITISPDNQFLASGCSNHKIYIWNLVAGEESKKFIERDAIKALIFSPDGQTLIGATEDKIVKTWTIQNWSQQNLPIDSESSPDSLALNENGNLLAISYRDRKIKLIDLHRKEQLYSLSGQVVALSPDGEILATALDKEISLWKLETGELICPSVKAGNLVRSLAFSNDGLTLVSGQGEEIKIWRIRKDKLVHKL</sequence>
<dbReference type="PROSITE" id="PS00678">
    <property type="entry name" value="WD_REPEATS_1"/>
    <property type="match status" value="3"/>
</dbReference>
<evidence type="ECO:0000256" key="3">
    <source>
        <dbReference type="PROSITE-ProRule" id="PRU00221"/>
    </source>
</evidence>
<evidence type="ECO:0000313" key="7">
    <source>
        <dbReference type="Proteomes" id="UP000757435"/>
    </source>
</evidence>
<organism evidence="6 7">
    <name type="scientific">Drouetiella hepatica Uher 2000/2452</name>
    <dbReference type="NCBI Taxonomy" id="904376"/>
    <lineage>
        <taxon>Bacteria</taxon>
        <taxon>Bacillati</taxon>
        <taxon>Cyanobacteriota</taxon>
        <taxon>Cyanophyceae</taxon>
        <taxon>Oculatellales</taxon>
        <taxon>Oculatellaceae</taxon>
        <taxon>Drouetiella</taxon>
    </lineage>
</organism>
<feature type="repeat" description="WD" evidence="3">
    <location>
        <begin position="410"/>
        <end position="451"/>
    </location>
</feature>
<proteinExistence type="predicted"/>
<dbReference type="Pfam" id="PF26355">
    <property type="entry name" value="HTH_VMAP-M9"/>
    <property type="match status" value="1"/>
</dbReference>
<feature type="region of interest" description="Disordered" evidence="4">
    <location>
        <begin position="219"/>
        <end position="249"/>
    </location>
</feature>
<dbReference type="Gene3D" id="2.130.10.10">
    <property type="entry name" value="YVTN repeat-like/Quinoprotein amine dehydrogenase"/>
    <property type="match status" value="2"/>
</dbReference>
<evidence type="ECO:0000256" key="1">
    <source>
        <dbReference type="ARBA" id="ARBA00022574"/>
    </source>
</evidence>
<comment type="caution">
    <text evidence="6">The sequence shown here is derived from an EMBL/GenBank/DDBJ whole genome shotgun (WGS) entry which is preliminary data.</text>
</comment>
<dbReference type="PROSITE" id="PS50294">
    <property type="entry name" value="WD_REPEATS_REGION"/>
    <property type="match status" value="3"/>
</dbReference>
<dbReference type="AlphaFoldDB" id="A0A951UN68"/>
<dbReference type="InterPro" id="IPR036322">
    <property type="entry name" value="WD40_repeat_dom_sf"/>
</dbReference>
<dbReference type="Proteomes" id="UP000757435">
    <property type="component" value="Unassembled WGS sequence"/>
</dbReference>
<evidence type="ECO:0000256" key="2">
    <source>
        <dbReference type="ARBA" id="ARBA00022737"/>
    </source>
</evidence>
<dbReference type="InterPro" id="IPR035897">
    <property type="entry name" value="Toll_tir_struct_dom_sf"/>
</dbReference>
<dbReference type="PANTHER" id="PTHR19879:SF9">
    <property type="entry name" value="TRANSCRIPTION INITIATION FACTOR TFIID SUBUNIT 5"/>
    <property type="match status" value="1"/>
</dbReference>
<dbReference type="SMART" id="SM00255">
    <property type="entry name" value="TIR"/>
    <property type="match status" value="1"/>
</dbReference>
<dbReference type="EMBL" id="JAHHHD010000020">
    <property type="protein sequence ID" value="MBW4660396.1"/>
    <property type="molecule type" value="Genomic_DNA"/>
</dbReference>
<feature type="repeat" description="WD" evidence="3">
    <location>
        <begin position="497"/>
        <end position="527"/>
    </location>
</feature>
<feature type="domain" description="TIR" evidence="5">
    <location>
        <begin position="4"/>
        <end position="148"/>
    </location>
</feature>
<dbReference type="SMART" id="SM00320">
    <property type="entry name" value="WD40"/>
    <property type="match status" value="7"/>
</dbReference>
<protein>
    <submittedName>
        <fullName evidence="6">TIR domain-containing protein</fullName>
    </submittedName>
</protein>
<name>A0A951UN68_9CYAN</name>
<feature type="repeat" description="WD" evidence="3">
    <location>
        <begin position="451"/>
        <end position="492"/>
    </location>
</feature>
<feature type="repeat" description="WD" evidence="3">
    <location>
        <begin position="363"/>
        <end position="403"/>
    </location>
</feature>
<evidence type="ECO:0000313" key="6">
    <source>
        <dbReference type="EMBL" id="MBW4660396.1"/>
    </source>
</evidence>
<dbReference type="Gene3D" id="3.40.50.10140">
    <property type="entry name" value="Toll/interleukin-1 receptor homology (TIR) domain"/>
    <property type="match status" value="1"/>
</dbReference>
<gene>
    <name evidence="6" type="ORF">KME15_17110</name>
</gene>
<dbReference type="InterPro" id="IPR058651">
    <property type="entry name" value="HTH_VMAP-M9"/>
</dbReference>
<dbReference type="InterPro" id="IPR015943">
    <property type="entry name" value="WD40/YVTN_repeat-like_dom_sf"/>
</dbReference>
<dbReference type="PRINTS" id="PR00320">
    <property type="entry name" value="GPROTEINBRPT"/>
</dbReference>
<dbReference type="SUPFAM" id="SSF50978">
    <property type="entry name" value="WD40 repeat-like"/>
    <property type="match status" value="1"/>
</dbReference>
<reference evidence="6" key="2">
    <citation type="journal article" date="2022" name="Microbiol. Resour. Announc.">
        <title>Metagenome Sequencing to Explore Phylogenomics of Terrestrial Cyanobacteria.</title>
        <authorList>
            <person name="Ward R.D."/>
            <person name="Stajich J.E."/>
            <person name="Johansen J.R."/>
            <person name="Huntemann M."/>
            <person name="Clum A."/>
            <person name="Foster B."/>
            <person name="Foster B."/>
            <person name="Roux S."/>
            <person name="Palaniappan K."/>
            <person name="Varghese N."/>
            <person name="Mukherjee S."/>
            <person name="Reddy T.B.K."/>
            <person name="Daum C."/>
            <person name="Copeland A."/>
            <person name="Chen I.A."/>
            <person name="Ivanova N.N."/>
            <person name="Kyrpides N.C."/>
            <person name="Shapiro N."/>
            <person name="Eloe-Fadrosh E.A."/>
            <person name="Pietrasiak N."/>
        </authorList>
    </citation>
    <scope>NUCLEOTIDE SEQUENCE</scope>
    <source>
        <strain evidence="6">UHER 2000/2452</strain>
    </source>
</reference>
<dbReference type="SUPFAM" id="SSF52200">
    <property type="entry name" value="Toll/Interleukin receptor TIR domain"/>
    <property type="match status" value="1"/>
</dbReference>
<dbReference type="CDD" id="cd00200">
    <property type="entry name" value="WD40"/>
    <property type="match status" value="1"/>
</dbReference>
<dbReference type="Pfam" id="PF13676">
    <property type="entry name" value="TIR_2"/>
    <property type="match status" value="1"/>
</dbReference>